<dbReference type="Proteomes" id="UP000824681">
    <property type="component" value="Chromosome"/>
</dbReference>
<evidence type="ECO:0000313" key="9">
    <source>
        <dbReference type="EMBL" id="QYC42729.1"/>
    </source>
</evidence>
<dbReference type="Gene3D" id="1.10.357.140">
    <property type="entry name" value="UbiA prenyltransferase"/>
    <property type="match status" value="1"/>
</dbReference>
<dbReference type="EMBL" id="CP068985">
    <property type="protein sequence ID" value="QYC42729.1"/>
    <property type="molecule type" value="Genomic_DNA"/>
</dbReference>
<protein>
    <submittedName>
        <fullName evidence="9">Prenyltransferase</fullName>
    </submittedName>
</protein>
<evidence type="ECO:0000256" key="3">
    <source>
        <dbReference type="ARBA" id="ARBA00022428"/>
    </source>
</evidence>
<keyword evidence="5 8" id="KW-0812">Transmembrane</keyword>
<evidence type="ECO:0000256" key="2">
    <source>
        <dbReference type="ARBA" id="ARBA00004863"/>
    </source>
</evidence>
<feature type="transmembrane region" description="Helical" evidence="8">
    <location>
        <begin position="168"/>
        <end position="188"/>
    </location>
</feature>
<evidence type="ECO:0000256" key="6">
    <source>
        <dbReference type="ARBA" id="ARBA00022989"/>
    </source>
</evidence>
<feature type="transmembrane region" description="Helical" evidence="8">
    <location>
        <begin position="50"/>
        <end position="70"/>
    </location>
</feature>
<feature type="transmembrane region" description="Helical" evidence="8">
    <location>
        <begin position="243"/>
        <end position="261"/>
    </location>
</feature>
<comment type="subcellular location">
    <subcellularLocation>
        <location evidence="1">Membrane</location>
        <topology evidence="1">Multi-pass membrane protein</topology>
    </subcellularLocation>
</comment>
<sequence>MTAILRVAVLCVAEARPLVLAVSLLRFLTGAALAVPVAAAPDPRTVLRGAAAWVLSILAVYLFNGVTDVVEDRVNGSGRPIARGDLQQGHALAAAVVAGCLALLATVGLPAAMLWVVAGNLALGYLYSGPPLPLKGSAGGTMAVLCLSGMLAYGGGFIVATAGADAAVPPALVVFAAGAICWMVFVGVPAKDLSDIQGDAAAGRRTLGVRVGERRSRRVMVVAALALLVAFALAVALLRVPLVGVALAMAVGVAAVTAAGLRRPAPAPGDGAVEGRSSRRRSYGAFMGAQHLVHLTALVCHI</sequence>
<keyword evidence="3" id="KW-0474">Menaquinone biosynthesis</keyword>
<feature type="transmembrane region" description="Helical" evidence="8">
    <location>
        <begin position="219"/>
        <end position="237"/>
    </location>
</feature>
<keyword evidence="6 8" id="KW-1133">Transmembrane helix</keyword>
<keyword evidence="4" id="KW-0808">Transferase</keyword>
<evidence type="ECO:0000256" key="4">
    <source>
        <dbReference type="ARBA" id="ARBA00022679"/>
    </source>
</evidence>
<evidence type="ECO:0000256" key="7">
    <source>
        <dbReference type="ARBA" id="ARBA00023136"/>
    </source>
</evidence>
<dbReference type="InterPro" id="IPR044878">
    <property type="entry name" value="UbiA_sf"/>
</dbReference>
<dbReference type="InterPro" id="IPR026046">
    <property type="entry name" value="UBIAD1"/>
</dbReference>
<dbReference type="InterPro" id="IPR000537">
    <property type="entry name" value="UbiA_prenyltransferase"/>
</dbReference>
<gene>
    <name evidence="9" type="ORF">Nocox_25640</name>
</gene>
<evidence type="ECO:0000256" key="8">
    <source>
        <dbReference type="SAM" id="Phobius"/>
    </source>
</evidence>
<keyword evidence="10" id="KW-1185">Reference proteome</keyword>
<dbReference type="PANTHER" id="PTHR13929">
    <property type="entry name" value="1,4-DIHYDROXY-2-NAPHTHOATE OCTAPRENYLTRANSFERASE"/>
    <property type="match status" value="1"/>
</dbReference>
<dbReference type="PANTHER" id="PTHR13929:SF0">
    <property type="entry name" value="UBIA PRENYLTRANSFERASE DOMAIN-CONTAINING PROTEIN 1"/>
    <property type="match status" value="1"/>
</dbReference>
<dbReference type="Pfam" id="PF01040">
    <property type="entry name" value="UbiA"/>
    <property type="match status" value="1"/>
</dbReference>
<organism evidence="9 10">
    <name type="scientific">Nonomuraea coxensis DSM 45129</name>
    <dbReference type="NCBI Taxonomy" id="1122611"/>
    <lineage>
        <taxon>Bacteria</taxon>
        <taxon>Bacillati</taxon>
        <taxon>Actinomycetota</taxon>
        <taxon>Actinomycetes</taxon>
        <taxon>Streptosporangiales</taxon>
        <taxon>Streptosporangiaceae</taxon>
        <taxon>Nonomuraea</taxon>
    </lineage>
</organism>
<feature type="transmembrane region" description="Helical" evidence="8">
    <location>
        <begin position="91"/>
        <end position="107"/>
    </location>
</feature>
<name>A0ABX8U6I1_9ACTN</name>
<reference evidence="9 10" key="1">
    <citation type="journal article" date="2021" name="ACS Chem. Biol.">
        <title>Genomic-Led Discovery of a Novel Glycopeptide Antibiotic by Nonomuraea coxensis DSM 45129.</title>
        <authorList>
            <person name="Yushchuk O."/>
            <person name="Vior N.M."/>
            <person name="Andreo-Vidal A."/>
            <person name="Berini F."/>
            <person name="Ruckert C."/>
            <person name="Busche T."/>
            <person name="Binda E."/>
            <person name="Kalinowski J."/>
            <person name="Truman A.W."/>
            <person name="Marinelli F."/>
        </authorList>
    </citation>
    <scope>NUCLEOTIDE SEQUENCE [LARGE SCALE GENOMIC DNA]</scope>
    <source>
        <strain evidence="9 10">DSM 45129</strain>
    </source>
</reference>
<comment type="pathway">
    <text evidence="2">Quinol/quinone metabolism; menaquinone biosynthesis.</text>
</comment>
<proteinExistence type="predicted"/>
<accession>A0ABX8U6I1</accession>
<evidence type="ECO:0000313" key="10">
    <source>
        <dbReference type="Proteomes" id="UP000824681"/>
    </source>
</evidence>
<feature type="transmembrane region" description="Helical" evidence="8">
    <location>
        <begin position="142"/>
        <end position="162"/>
    </location>
</feature>
<evidence type="ECO:0000256" key="5">
    <source>
        <dbReference type="ARBA" id="ARBA00022692"/>
    </source>
</evidence>
<keyword evidence="7 8" id="KW-0472">Membrane</keyword>
<evidence type="ECO:0000256" key="1">
    <source>
        <dbReference type="ARBA" id="ARBA00004141"/>
    </source>
</evidence>
<dbReference type="RefSeq" id="WP_084685976.1">
    <property type="nucleotide sequence ID" value="NZ_CP068985.1"/>
</dbReference>